<evidence type="ECO:0000313" key="2">
    <source>
        <dbReference type="Proteomes" id="UP001077788"/>
    </source>
</evidence>
<proteinExistence type="predicted"/>
<dbReference type="Proteomes" id="UP001077788">
    <property type="component" value="Unassembled WGS sequence"/>
</dbReference>
<dbReference type="EMBL" id="JAPQFC010000200">
    <property type="protein sequence ID" value="MCY6524786.1"/>
    <property type="molecule type" value="Genomic_DNA"/>
</dbReference>
<organism evidence="1 2">
    <name type="scientific">Actinobacillus pleuropneumoniae</name>
    <name type="common">Haemophilus pleuropneumoniae</name>
    <dbReference type="NCBI Taxonomy" id="715"/>
    <lineage>
        <taxon>Bacteria</taxon>
        <taxon>Pseudomonadati</taxon>
        <taxon>Pseudomonadota</taxon>
        <taxon>Gammaproteobacteria</taxon>
        <taxon>Pasteurellales</taxon>
        <taxon>Pasteurellaceae</taxon>
        <taxon>Actinobacillus</taxon>
    </lineage>
</organism>
<gene>
    <name evidence="1" type="ORF">OYG11_11295</name>
</gene>
<dbReference type="AlphaFoldDB" id="A0A9Q4DLE4"/>
<sequence length="69" mass="8143">YTRSEYTQPEEDSRKYLLVYQKVVPVPVISIFIAQTKAEGNQPTLPRRMLHACSTKEKIQKWLGIRFNF</sequence>
<reference evidence="1" key="2">
    <citation type="submission" date="2022-12" db="EMBL/GenBank/DDBJ databases">
        <authorList>
            <person name="Kardos G."/>
            <person name="Sarkozi R."/>
            <person name="Laczko L."/>
            <person name="Marton S."/>
            <person name="Makrai L."/>
            <person name="Banyai K."/>
            <person name="Fodor L."/>
        </authorList>
    </citation>
    <scope>NUCLEOTIDE SEQUENCE</scope>
    <source>
        <strain evidence="1">84/14</strain>
    </source>
</reference>
<comment type="caution">
    <text evidence="1">The sequence shown here is derived from an EMBL/GenBank/DDBJ whole genome shotgun (WGS) entry which is preliminary data.</text>
</comment>
<accession>A0A9Q4DLE4</accession>
<reference evidence="1" key="1">
    <citation type="journal article" date="2021" name="Vet Sci">
        <title>O-Serogroups and Pathovirotypes of Escherichia coli Isolated from Post-Weaning Piglets Showing Diarrhoea and/or Oedema in South Korea.</title>
        <authorList>
            <person name="Byun J.W."/>
            <person name="Moon B.Y."/>
            <person name="Do K.H."/>
            <person name="Lee K."/>
            <person name="Lee H.Y."/>
            <person name="Kim W.I."/>
            <person name="So B."/>
            <person name="Lee W.K."/>
        </authorList>
    </citation>
    <scope>NUCLEOTIDE SEQUENCE</scope>
    <source>
        <strain evidence="1">84/14</strain>
    </source>
</reference>
<dbReference type="RefSeq" id="WP_267991868.1">
    <property type="nucleotide sequence ID" value="NZ_JAPQFC010000200.1"/>
</dbReference>
<protein>
    <submittedName>
        <fullName evidence="1">Uncharacterized protein</fullName>
    </submittedName>
</protein>
<evidence type="ECO:0000313" key="1">
    <source>
        <dbReference type="EMBL" id="MCY6524786.1"/>
    </source>
</evidence>
<feature type="non-terminal residue" evidence="1">
    <location>
        <position position="1"/>
    </location>
</feature>
<name>A0A9Q4DLE4_ACTPL</name>